<dbReference type="RefSeq" id="WP_164694878.1">
    <property type="nucleotide sequence ID" value="NZ_JAAIKB010000004.1"/>
</dbReference>
<evidence type="ECO:0000313" key="5">
    <source>
        <dbReference type="Proteomes" id="UP000475385"/>
    </source>
</evidence>
<dbReference type="InterPro" id="IPR008462">
    <property type="entry name" value="CsbD"/>
</dbReference>
<protein>
    <submittedName>
        <fullName evidence="4">CsbD family protein</fullName>
    </submittedName>
</protein>
<dbReference type="PANTHER" id="PTHR34977:SF1">
    <property type="entry name" value="UPF0337 PROTEIN YJBJ"/>
    <property type="match status" value="1"/>
</dbReference>
<sequence>MDKDRIAGAGNQVKGSIKQGVGELTGDAKLQAEGMADKAKGKAQSAVGGAKDAARDAVDGKDRV</sequence>
<evidence type="ECO:0000259" key="3">
    <source>
        <dbReference type="Pfam" id="PF05532"/>
    </source>
</evidence>
<dbReference type="Pfam" id="PF05532">
    <property type="entry name" value="CsbD"/>
    <property type="match status" value="1"/>
</dbReference>
<reference evidence="4 5" key="1">
    <citation type="submission" date="2020-03" db="EMBL/GenBank/DDBJ databases">
        <title>Roseomonas stagni sp. nov., isolated from pond water in Japan.</title>
        <authorList>
            <person name="Furuhata K."/>
            <person name="Miyamoto H."/>
            <person name="Goto K."/>
        </authorList>
    </citation>
    <scope>NUCLEOTIDE SEQUENCE [LARGE SCALE GENOMIC DNA]</scope>
    <source>
        <strain evidence="4 5">PeD5</strain>
    </source>
</reference>
<dbReference type="PANTHER" id="PTHR34977">
    <property type="entry name" value="UPF0337 PROTEIN YJBJ"/>
    <property type="match status" value="1"/>
</dbReference>
<dbReference type="EMBL" id="JAAIKB010000004">
    <property type="protein sequence ID" value="NGM20997.1"/>
    <property type="molecule type" value="Genomic_DNA"/>
</dbReference>
<feature type="compositionally biased region" description="Basic and acidic residues" evidence="2">
    <location>
        <begin position="52"/>
        <end position="64"/>
    </location>
</feature>
<gene>
    <name evidence="4" type="ORF">G3576_13315</name>
</gene>
<name>A0A6M1LLB0_9PROT</name>
<feature type="domain" description="CsbD-like" evidence="3">
    <location>
        <begin position="4"/>
        <end position="56"/>
    </location>
</feature>
<dbReference type="InterPro" id="IPR050423">
    <property type="entry name" value="UPF0337_stress_rsp"/>
</dbReference>
<dbReference type="AlphaFoldDB" id="A0A6M1LLB0"/>
<evidence type="ECO:0000256" key="1">
    <source>
        <dbReference type="ARBA" id="ARBA00009129"/>
    </source>
</evidence>
<dbReference type="SUPFAM" id="SSF69047">
    <property type="entry name" value="Hypothetical protein YjbJ"/>
    <property type="match status" value="1"/>
</dbReference>
<keyword evidence="5" id="KW-1185">Reference proteome</keyword>
<organism evidence="4 5">
    <name type="scientific">Falsiroseomonas algicola</name>
    <dbReference type="NCBI Taxonomy" id="2716930"/>
    <lineage>
        <taxon>Bacteria</taxon>
        <taxon>Pseudomonadati</taxon>
        <taxon>Pseudomonadota</taxon>
        <taxon>Alphaproteobacteria</taxon>
        <taxon>Acetobacterales</taxon>
        <taxon>Roseomonadaceae</taxon>
        <taxon>Falsiroseomonas</taxon>
    </lineage>
</organism>
<evidence type="ECO:0000256" key="2">
    <source>
        <dbReference type="SAM" id="MobiDB-lite"/>
    </source>
</evidence>
<proteinExistence type="inferred from homology"/>
<dbReference type="Proteomes" id="UP000475385">
    <property type="component" value="Unassembled WGS sequence"/>
</dbReference>
<comment type="similarity">
    <text evidence="1">Belongs to the UPF0337 (CsbD) family.</text>
</comment>
<accession>A0A6M1LLB0</accession>
<feature type="region of interest" description="Disordered" evidence="2">
    <location>
        <begin position="41"/>
        <end position="64"/>
    </location>
</feature>
<dbReference type="Gene3D" id="1.10.1470.10">
    <property type="entry name" value="YjbJ"/>
    <property type="match status" value="1"/>
</dbReference>
<dbReference type="InterPro" id="IPR036629">
    <property type="entry name" value="YjbJ_sf"/>
</dbReference>
<evidence type="ECO:0000313" key="4">
    <source>
        <dbReference type="EMBL" id="NGM20997.1"/>
    </source>
</evidence>
<comment type="caution">
    <text evidence="4">The sequence shown here is derived from an EMBL/GenBank/DDBJ whole genome shotgun (WGS) entry which is preliminary data.</text>
</comment>